<sequence>MKFRFLAALVVFSFITPSASAAVKVTASKPAITAISPVGSGDQIFDISLSPTSVAVVGTVESGLANLVSAAPLGGSDGFISLFNNSKIKIWDLRLGTTDDDIATAVTRDKTGNFWVLGSTSKPSETAVTESLDPLVINLDGVSVEPVNSPKNSITRLVAWKMSPTGELSATYFYDSDAVIIPTEVIVNASGFRVIGNLAKDSVSENFQIDLDLDGNFTNFLKIKPVVKKAPAITTIKAGPNNLKSFISKTTIIDIPSWRAKTPTPVIVKYTKKGKALAANSFVGKVNKILWQPEFGAAVLVDVKGELELHILKNMA</sequence>
<organism evidence="1">
    <name type="scientific">freshwater metagenome</name>
    <dbReference type="NCBI Taxonomy" id="449393"/>
    <lineage>
        <taxon>unclassified sequences</taxon>
        <taxon>metagenomes</taxon>
        <taxon>ecological metagenomes</taxon>
    </lineage>
</organism>
<dbReference type="EMBL" id="CAEZZJ010000003">
    <property type="protein sequence ID" value="CAB4748056.1"/>
    <property type="molecule type" value="Genomic_DNA"/>
</dbReference>
<protein>
    <submittedName>
        <fullName evidence="1">Unannotated protein</fullName>
    </submittedName>
</protein>
<name>A0A6J6TLI5_9ZZZZ</name>
<gene>
    <name evidence="1" type="ORF">UFOPK2852_00078</name>
</gene>
<evidence type="ECO:0000313" key="1">
    <source>
        <dbReference type="EMBL" id="CAB4748056.1"/>
    </source>
</evidence>
<accession>A0A6J6TLI5</accession>
<proteinExistence type="predicted"/>
<dbReference type="AlphaFoldDB" id="A0A6J6TLI5"/>
<reference evidence="1" key="1">
    <citation type="submission" date="2020-05" db="EMBL/GenBank/DDBJ databases">
        <authorList>
            <person name="Chiriac C."/>
            <person name="Salcher M."/>
            <person name="Ghai R."/>
            <person name="Kavagutti S V."/>
        </authorList>
    </citation>
    <scope>NUCLEOTIDE SEQUENCE</scope>
</reference>